<feature type="transmembrane region" description="Helical" evidence="2">
    <location>
        <begin position="727"/>
        <end position="751"/>
    </location>
</feature>
<feature type="compositionally biased region" description="Basic and acidic residues" evidence="1">
    <location>
        <begin position="204"/>
        <end position="213"/>
    </location>
</feature>
<feature type="compositionally biased region" description="Pro residues" evidence="1">
    <location>
        <begin position="249"/>
        <end position="258"/>
    </location>
</feature>
<dbReference type="Proteomes" id="UP001501444">
    <property type="component" value="Unassembled WGS sequence"/>
</dbReference>
<feature type="compositionally biased region" description="Basic and acidic residues" evidence="1">
    <location>
        <begin position="561"/>
        <end position="582"/>
    </location>
</feature>
<evidence type="ECO:0000313" key="4">
    <source>
        <dbReference type="Proteomes" id="UP001501444"/>
    </source>
</evidence>
<evidence type="ECO:0000256" key="2">
    <source>
        <dbReference type="SAM" id="Phobius"/>
    </source>
</evidence>
<feature type="compositionally biased region" description="Basic and acidic residues" evidence="1">
    <location>
        <begin position="52"/>
        <end position="70"/>
    </location>
</feature>
<keyword evidence="4" id="KW-1185">Reference proteome</keyword>
<gene>
    <name evidence="3" type="ORF">GCM10010170_061220</name>
</gene>
<keyword evidence="2" id="KW-0472">Membrane</keyword>
<feature type="compositionally biased region" description="Basic and acidic residues" evidence="1">
    <location>
        <begin position="222"/>
        <end position="240"/>
    </location>
</feature>
<comment type="caution">
    <text evidence="3">The sequence shown here is derived from an EMBL/GenBank/DDBJ whole genome shotgun (WGS) entry which is preliminary data.</text>
</comment>
<feature type="compositionally biased region" description="Basic and acidic residues" evidence="1">
    <location>
        <begin position="336"/>
        <end position="352"/>
    </location>
</feature>
<feature type="compositionally biased region" description="Basic and acidic residues" evidence="1">
    <location>
        <begin position="433"/>
        <end position="445"/>
    </location>
</feature>
<reference evidence="3 4" key="1">
    <citation type="journal article" date="2019" name="Int. J. Syst. Evol. Microbiol.">
        <title>The Global Catalogue of Microorganisms (GCM) 10K type strain sequencing project: providing services to taxonomists for standard genome sequencing and annotation.</title>
        <authorList>
            <consortium name="The Broad Institute Genomics Platform"/>
            <consortium name="The Broad Institute Genome Sequencing Center for Infectious Disease"/>
            <person name="Wu L."/>
            <person name="Ma J."/>
        </authorList>
    </citation>
    <scope>NUCLEOTIDE SEQUENCE [LARGE SCALE GENOMIC DNA]</scope>
    <source>
        <strain evidence="3 4">JCM 3272</strain>
    </source>
</reference>
<keyword evidence="2" id="KW-1133">Transmembrane helix</keyword>
<feature type="compositionally biased region" description="Basic and acidic residues" evidence="1">
    <location>
        <begin position="459"/>
        <end position="511"/>
    </location>
</feature>
<keyword evidence="2" id="KW-0812">Transmembrane</keyword>
<feature type="region of interest" description="Disordered" evidence="1">
    <location>
        <begin position="754"/>
        <end position="785"/>
    </location>
</feature>
<accession>A0ABN3GZN1</accession>
<evidence type="ECO:0000256" key="1">
    <source>
        <dbReference type="SAM" id="MobiDB-lite"/>
    </source>
</evidence>
<feature type="compositionally biased region" description="Basic and acidic residues" evidence="1">
    <location>
        <begin position="591"/>
        <end position="605"/>
    </location>
</feature>
<feature type="compositionally biased region" description="Gly residues" evidence="1">
    <location>
        <begin position="23"/>
        <end position="34"/>
    </location>
</feature>
<feature type="compositionally biased region" description="Basic and acidic residues" evidence="1">
    <location>
        <begin position="620"/>
        <end position="652"/>
    </location>
</feature>
<feature type="compositionally biased region" description="Low complexity" evidence="1">
    <location>
        <begin position="672"/>
        <end position="683"/>
    </location>
</feature>
<feature type="compositionally biased region" description="Gly residues" evidence="1">
    <location>
        <begin position="285"/>
        <end position="300"/>
    </location>
</feature>
<feature type="compositionally biased region" description="Low complexity" evidence="1">
    <location>
        <begin position="610"/>
        <end position="619"/>
    </location>
</feature>
<protein>
    <submittedName>
        <fullName evidence="3">Uncharacterized protein</fullName>
    </submittedName>
</protein>
<dbReference type="EMBL" id="BAAARV010000058">
    <property type="protein sequence ID" value="GAA2363894.1"/>
    <property type="molecule type" value="Genomic_DNA"/>
</dbReference>
<proteinExistence type="predicted"/>
<name>A0ABN3GZN1_9ACTN</name>
<feature type="compositionally biased region" description="Basic and acidic residues" evidence="1">
    <location>
        <begin position="770"/>
        <end position="785"/>
    </location>
</feature>
<evidence type="ECO:0000313" key="3">
    <source>
        <dbReference type="EMBL" id="GAA2363894.1"/>
    </source>
</evidence>
<sequence length="970" mass="102196">MLARHIALLPAGSQRIVHAQVTGGPGGHPFGTGGTSPTSQRSAPSANLCDMTSRDEQRRKRRSDSFRRDEADEADNWLAGLRGSGRGEPDPFAAPPADPGSFDRSGSFDRPGPPERSGSFDRPGPLERSGSFDRPGPLERPGSFDRGAPDRPGPPSVERPGSFDRGAPERPGPPSVERPGSFDRGAPDRPGAPSTDRSGSFERPPLDRGDAADRTTAIQRPRRGDGTGESRGGRRGRDDSPSGVFGPSGLPPAPPPGRPNLDAPAGRRRAADDSPSGSFGRPGDAPGGGFGAPANGGYGRNGDDSPGGALDRTAPPAARSGADAQPPAEPRGRRRAREDGERRPSESYDHGPELTPIIKPLGDFAPTAGSADPPPLVPIFPNMRPDASPTSGAGRRARRAAEETPAAFTGDAAGGGRRRREDSTGDTASRTGDLGRRTGDADPRTGELGSRTGDLGSRAGERTGDLGSRSGDRAGDLGRRPGDIDPRSRDIDPRTGDIDPRTGDFDPRTGESRLGQFGSPPGGGRRRAPEDEPAIRTGDGFGAEPGAPANGRAPYAGETTMFRRGEDTGPRRGSAFDDDPRRGPNGFDGPRGYDDGPRGYDDTGRRSRAAFESAAPATEAGRRDDSGVRRREEAMRRRPALDEPPQQRRAPDDAMAYDPYDEPSGSRRRGTGEYTGEYTSGGSRRALREPPGGRPSGPPGRPDRSRPGTPQRAVVDPVRPGPRPHRWVALLSAIAVLVVLGACAMGTWFIFKDEKNGPDSAKSSATTGPKRRDISSRDVDPKPLTEAEVFPNNNIVAVPDEPPYVIMATKASPDCKVAATEELATLLAGAGCSEVVRATMKSPNQEYLITAGVFNVTSEKVAAQTFDSIKPIVDGQKGRFAGMSVGVGTGTDALVRAPTQLGWNYKGHFITYCVIARVDGQNFAQGDPYPNQITYDIVETYLDNGIIENRAVIQPEATPAASLPASAPPS</sequence>
<organism evidence="3 4">
    <name type="scientific">Dactylosporangium salmoneum</name>
    <dbReference type="NCBI Taxonomy" id="53361"/>
    <lineage>
        <taxon>Bacteria</taxon>
        <taxon>Bacillati</taxon>
        <taxon>Actinomycetota</taxon>
        <taxon>Actinomycetes</taxon>
        <taxon>Micromonosporales</taxon>
        <taxon>Micromonosporaceae</taxon>
        <taxon>Dactylosporangium</taxon>
    </lineage>
</organism>
<feature type="region of interest" description="Disordered" evidence="1">
    <location>
        <begin position="19"/>
        <end position="722"/>
    </location>
</feature>